<dbReference type="EMBL" id="DF820455">
    <property type="protein sequence ID" value="GAK49797.1"/>
    <property type="molecule type" value="Genomic_DNA"/>
</dbReference>
<name>A0A0S6VRA6_9BACT</name>
<reference evidence="1" key="1">
    <citation type="journal article" date="2015" name="PeerJ">
        <title>First genomic representation of candidate bacterial phylum KSB3 points to enhanced environmental sensing as a trigger of wastewater bulking.</title>
        <authorList>
            <person name="Sekiguchi Y."/>
            <person name="Ohashi A."/>
            <person name="Parks D.H."/>
            <person name="Yamauchi T."/>
            <person name="Tyson G.W."/>
            <person name="Hugenholtz P."/>
        </authorList>
    </citation>
    <scope>NUCLEOTIDE SEQUENCE [LARGE SCALE GENOMIC DNA]</scope>
</reference>
<proteinExistence type="predicted"/>
<dbReference type="AlphaFoldDB" id="A0A0S6VRA6"/>
<protein>
    <submittedName>
        <fullName evidence="1">Uncharacterized protein</fullName>
    </submittedName>
</protein>
<organism evidence="1">
    <name type="scientific">Candidatus Moduliflexus flocculans</name>
    <dbReference type="NCBI Taxonomy" id="1499966"/>
    <lineage>
        <taxon>Bacteria</taxon>
        <taxon>Candidatus Moduliflexota</taxon>
        <taxon>Candidatus Moduliflexia</taxon>
        <taxon>Candidatus Moduliflexales</taxon>
        <taxon>Candidatus Moduliflexaceae</taxon>
    </lineage>
</organism>
<accession>A0A0S6VRA6</accession>
<evidence type="ECO:0000313" key="1">
    <source>
        <dbReference type="EMBL" id="GAK49797.1"/>
    </source>
</evidence>
<keyword evidence="2" id="KW-1185">Reference proteome</keyword>
<gene>
    <name evidence="1" type="ORF">U14_01021</name>
</gene>
<sequence>MATKKKPFNKYTLTEAYAYLHVTQVLPWTIPFTPIEPGEIFRADMERLQAFDVTFSESGKEILIDTILQEALSRRKHLKVWKEVALKADDLSGRSEYVFAQRLTVLTHPYVCLAEAKKDDFEQGAAQCLLGMKACQLLNAKEQLIIDMHGIVTNAAAWQFYKLTTQDQVYQSPLYSFETQTPTLFGILDTIFTACEQYVA</sequence>
<dbReference type="STRING" id="1499966.U14_01021"/>
<dbReference type="Proteomes" id="UP000030700">
    <property type="component" value="Unassembled WGS sequence"/>
</dbReference>
<evidence type="ECO:0000313" key="2">
    <source>
        <dbReference type="Proteomes" id="UP000030700"/>
    </source>
</evidence>
<dbReference type="HOGENOM" id="CLU_1303163_0_0_0"/>